<name>A0A6M3M7P0_9ZZZZ</name>
<organism evidence="1">
    <name type="scientific">viral metagenome</name>
    <dbReference type="NCBI Taxonomy" id="1070528"/>
    <lineage>
        <taxon>unclassified sequences</taxon>
        <taxon>metagenomes</taxon>
        <taxon>organismal metagenomes</taxon>
    </lineage>
</organism>
<dbReference type="InterPro" id="IPR006517">
    <property type="entry name" value="Phage_terminase_lsu-like_C"/>
</dbReference>
<sequence>MKYPTAQFQREIYNLLENFDKKFVEILAFRGSAKSSIANLVLPIWATISNKAHFPLLLSDTFNQAKQHIYNLKTELDGNEMLKNDWGPFEGKDEWTAMDVVMPEYGARITSRSSGQRIRGIRHKEYRPDLCVADDLENVESVRTKEARDKHMRWFLGEVLPALDTEAKVVLIGNLLHSDSLMMRIKEQIDGGAMRGEVREYPFFDDKGNPMWKEKFSTPELIEEEMMKYGGRNSRDWQREFLLKIVAEEGQEIKDEWIKHYDELPDDDPFDRGTGVDLAISKKETADYTAMVSGKLYMVDEKPVIYVLPNPVNERISFRETIKKAKDVSLFTGDGDLSTLWVEDVAYQKSAVEEMQREGLPANGVKSSTDKRARLRTIASYVENGSVLFPRKGCEDLIIQLTGFGVEAHDDLCDSFVFMVQGLMSVVAEGPRMTIF</sequence>
<dbReference type="EMBL" id="MT143838">
    <property type="protein sequence ID" value="QJB03314.1"/>
    <property type="molecule type" value="Genomic_DNA"/>
</dbReference>
<protein>
    <submittedName>
        <fullName evidence="1">Putative terminase</fullName>
    </submittedName>
</protein>
<dbReference type="Gene3D" id="3.30.420.240">
    <property type="match status" value="1"/>
</dbReference>
<evidence type="ECO:0000313" key="1">
    <source>
        <dbReference type="EMBL" id="QJB03314.1"/>
    </source>
</evidence>
<dbReference type="AlphaFoldDB" id="A0A6M3M7P0"/>
<dbReference type="NCBIfam" id="TIGR01630">
    <property type="entry name" value="psiM2_ORF9"/>
    <property type="match status" value="1"/>
</dbReference>
<proteinExistence type="predicted"/>
<accession>A0A6M3M7P0</accession>
<reference evidence="1" key="1">
    <citation type="submission" date="2020-03" db="EMBL/GenBank/DDBJ databases">
        <title>The deep terrestrial virosphere.</title>
        <authorList>
            <person name="Holmfeldt K."/>
            <person name="Nilsson E."/>
            <person name="Simone D."/>
            <person name="Lopez-Fernandez M."/>
            <person name="Wu X."/>
            <person name="de Brujin I."/>
            <person name="Lundin D."/>
            <person name="Andersson A."/>
            <person name="Bertilsson S."/>
            <person name="Dopson M."/>
        </authorList>
    </citation>
    <scope>NUCLEOTIDE SEQUENCE</scope>
    <source>
        <strain evidence="1">MM171B00803</strain>
    </source>
</reference>
<gene>
    <name evidence="1" type="ORF">MM171B00803_0018</name>
</gene>